<organism evidence="1 2">
    <name type="scientific">Diversispora epigaea</name>
    <dbReference type="NCBI Taxonomy" id="1348612"/>
    <lineage>
        <taxon>Eukaryota</taxon>
        <taxon>Fungi</taxon>
        <taxon>Fungi incertae sedis</taxon>
        <taxon>Mucoromycota</taxon>
        <taxon>Glomeromycotina</taxon>
        <taxon>Glomeromycetes</taxon>
        <taxon>Diversisporales</taxon>
        <taxon>Diversisporaceae</taxon>
        <taxon>Diversispora</taxon>
    </lineage>
</organism>
<reference evidence="1 2" key="1">
    <citation type="submission" date="2018-08" db="EMBL/GenBank/DDBJ databases">
        <title>Genome and evolution of the arbuscular mycorrhizal fungus Diversispora epigaea (formerly Glomus versiforme) and its bacterial endosymbionts.</title>
        <authorList>
            <person name="Sun X."/>
            <person name="Fei Z."/>
            <person name="Harrison M."/>
        </authorList>
    </citation>
    <scope>NUCLEOTIDE SEQUENCE [LARGE SCALE GENOMIC DNA]</scope>
    <source>
        <strain evidence="1 2">IT104</strain>
    </source>
</reference>
<gene>
    <name evidence="1" type="ORF">Glove_88g4</name>
</gene>
<accession>A0A397JES8</accession>
<dbReference type="EMBL" id="PQFF01000084">
    <property type="protein sequence ID" value="RHZ83694.1"/>
    <property type="molecule type" value="Genomic_DNA"/>
</dbReference>
<name>A0A397JES8_9GLOM</name>
<keyword evidence="2" id="KW-1185">Reference proteome</keyword>
<sequence length="79" mass="8315">MAIHRLLGDGELGVGLNENESLDPSIDDVTGAVIDDVTGAVINSAEIVNRVRIEGIDKSSTTLRVASFLVNGCIHTKLV</sequence>
<protein>
    <submittedName>
        <fullName evidence="1">Uncharacterized protein</fullName>
    </submittedName>
</protein>
<dbReference type="AlphaFoldDB" id="A0A397JES8"/>
<dbReference type="Proteomes" id="UP000266861">
    <property type="component" value="Unassembled WGS sequence"/>
</dbReference>
<comment type="caution">
    <text evidence="1">The sequence shown here is derived from an EMBL/GenBank/DDBJ whole genome shotgun (WGS) entry which is preliminary data.</text>
</comment>
<proteinExistence type="predicted"/>
<evidence type="ECO:0000313" key="2">
    <source>
        <dbReference type="Proteomes" id="UP000266861"/>
    </source>
</evidence>
<evidence type="ECO:0000313" key="1">
    <source>
        <dbReference type="EMBL" id="RHZ83694.1"/>
    </source>
</evidence>